<reference evidence="7" key="1">
    <citation type="submission" date="2023-11" db="EMBL/GenBank/DDBJ databases">
        <title>Genome assemblies of two species of porcelain crab, Petrolisthes cinctipes and Petrolisthes manimaculis (Anomura: Porcellanidae).</title>
        <authorList>
            <person name="Angst P."/>
        </authorList>
    </citation>
    <scope>NUCLEOTIDE SEQUENCE</scope>
    <source>
        <strain evidence="7">PB745_02</strain>
        <tissue evidence="7">Gill</tissue>
    </source>
</reference>
<dbReference type="Proteomes" id="UP001292094">
    <property type="component" value="Unassembled WGS sequence"/>
</dbReference>
<protein>
    <recommendedName>
        <fullName evidence="6">Mitochondrial nucleoid factor 1</fullName>
    </recommendedName>
    <alternativeName>
        <fullName evidence="5">Mitochondrial protein M19</fullName>
    </alternativeName>
</protein>
<dbReference type="GO" id="GO:0034551">
    <property type="term" value="P:mitochondrial respiratory chain complex III assembly"/>
    <property type="evidence" value="ECO:0007669"/>
    <property type="project" value="TreeGrafter"/>
</dbReference>
<dbReference type="InterPro" id="IPR037698">
    <property type="entry name" value="UQCC2"/>
</dbReference>
<gene>
    <name evidence="7" type="ORF">Pmani_030773</name>
</gene>
<dbReference type="PANTHER" id="PTHR34260:SF1">
    <property type="entry name" value="UBIQUINOL-CYTOCHROME-C REDUCTASE COMPLEX ASSEMBLY FACTOR 2"/>
    <property type="match status" value="1"/>
</dbReference>
<dbReference type="AlphaFoldDB" id="A0AAE1NX43"/>
<organism evidence="7 8">
    <name type="scientific">Petrolisthes manimaculis</name>
    <dbReference type="NCBI Taxonomy" id="1843537"/>
    <lineage>
        <taxon>Eukaryota</taxon>
        <taxon>Metazoa</taxon>
        <taxon>Ecdysozoa</taxon>
        <taxon>Arthropoda</taxon>
        <taxon>Crustacea</taxon>
        <taxon>Multicrustacea</taxon>
        <taxon>Malacostraca</taxon>
        <taxon>Eumalacostraca</taxon>
        <taxon>Eucarida</taxon>
        <taxon>Decapoda</taxon>
        <taxon>Pleocyemata</taxon>
        <taxon>Anomura</taxon>
        <taxon>Galatheoidea</taxon>
        <taxon>Porcellanidae</taxon>
        <taxon>Petrolisthes</taxon>
    </lineage>
</organism>
<evidence type="ECO:0000256" key="3">
    <source>
        <dbReference type="ARBA" id="ARBA00023128"/>
    </source>
</evidence>
<keyword evidence="4" id="KW-1135">Mitochondrion nucleoid</keyword>
<evidence type="ECO:0000256" key="5">
    <source>
        <dbReference type="ARBA" id="ARBA00031206"/>
    </source>
</evidence>
<accession>A0AAE1NX43</accession>
<dbReference type="Pfam" id="PF20180">
    <property type="entry name" value="UQCC2_CBP6"/>
    <property type="match status" value="1"/>
</dbReference>
<dbReference type="PANTHER" id="PTHR34260">
    <property type="entry name" value="UBIQUINOL-CYTOCHROME-C REDUCTASE COMPLEX ASSEMBLY FACTOR 2"/>
    <property type="match status" value="1"/>
</dbReference>
<comment type="subcellular location">
    <subcellularLocation>
        <location evidence="1">Mitochondrion matrix</location>
        <location evidence="1">Mitochondrion nucleoid</location>
    </subcellularLocation>
</comment>
<evidence type="ECO:0000256" key="6">
    <source>
        <dbReference type="ARBA" id="ARBA00032983"/>
    </source>
</evidence>
<name>A0AAE1NX43_9EUCA</name>
<keyword evidence="3" id="KW-0496">Mitochondrion</keyword>
<sequence>MLVCYCIPLFTPEPIAIACIRRYCTYGMARTSYRNFMRLLEQWPVDPTKSGGRDLGEHIRGRVSSGFKHGDATQVDQAECLRLHSSLSRLASNVYANRYPRSLKSSATGLSVEECQQIVSTDFLKTLQEEDQSLFSRIFKKK</sequence>
<keyword evidence="2" id="KW-0809">Transit peptide</keyword>
<evidence type="ECO:0000256" key="1">
    <source>
        <dbReference type="ARBA" id="ARBA00004436"/>
    </source>
</evidence>
<dbReference type="GO" id="GO:0042645">
    <property type="term" value="C:mitochondrial nucleoid"/>
    <property type="evidence" value="ECO:0007669"/>
    <property type="project" value="UniProtKB-SubCell"/>
</dbReference>
<evidence type="ECO:0000313" key="7">
    <source>
        <dbReference type="EMBL" id="KAK4296752.1"/>
    </source>
</evidence>
<evidence type="ECO:0000256" key="2">
    <source>
        <dbReference type="ARBA" id="ARBA00022946"/>
    </source>
</evidence>
<evidence type="ECO:0000313" key="8">
    <source>
        <dbReference type="Proteomes" id="UP001292094"/>
    </source>
</evidence>
<dbReference type="EMBL" id="JAWZYT010003778">
    <property type="protein sequence ID" value="KAK4296752.1"/>
    <property type="molecule type" value="Genomic_DNA"/>
</dbReference>
<proteinExistence type="predicted"/>
<keyword evidence="8" id="KW-1185">Reference proteome</keyword>
<evidence type="ECO:0000256" key="4">
    <source>
        <dbReference type="ARBA" id="ARBA00023271"/>
    </source>
</evidence>
<comment type="caution">
    <text evidence="7">The sequence shown here is derived from an EMBL/GenBank/DDBJ whole genome shotgun (WGS) entry which is preliminary data.</text>
</comment>